<protein>
    <submittedName>
        <fullName evidence="11">TRAP transporter small permease</fullName>
    </submittedName>
</protein>
<evidence type="ECO:0000256" key="4">
    <source>
        <dbReference type="ARBA" id="ARBA00022519"/>
    </source>
</evidence>
<dbReference type="GO" id="GO:0005886">
    <property type="term" value="C:plasma membrane"/>
    <property type="evidence" value="ECO:0007669"/>
    <property type="project" value="UniProtKB-SubCell"/>
</dbReference>
<comment type="subcellular location">
    <subcellularLocation>
        <location evidence="1">Cell inner membrane</location>
        <topology evidence="1">Multi-pass membrane protein</topology>
    </subcellularLocation>
</comment>
<name>A0A9D2HJD8_9FIRM</name>
<dbReference type="PANTHER" id="PTHR35011:SF2">
    <property type="entry name" value="2,3-DIKETO-L-GULONATE TRAP TRANSPORTER SMALL PERMEASE PROTEIN YIAM"/>
    <property type="match status" value="1"/>
</dbReference>
<evidence type="ECO:0000256" key="6">
    <source>
        <dbReference type="ARBA" id="ARBA00022989"/>
    </source>
</evidence>
<dbReference type="EMBL" id="DWZA01000072">
    <property type="protein sequence ID" value="HJA71554.1"/>
    <property type="molecule type" value="Genomic_DNA"/>
</dbReference>
<sequence>MSVLKFLEKNFELILLAIMLAVFTAMMFLNVVLRYTMGSAVVWGDELCRYCLVASTFLSIPIWIRRRSGIRVDAIISLLPGGIQKALDLVVHILLLITFGYLFFVCISVYQTIEESGQVSAAMRMPTSWLYMIVAFGFLLSIIRILQVIVIMARECRQAGRSEKD</sequence>
<keyword evidence="5 9" id="KW-0812">Transmembrane</keyword>
<keyword evidence="2" id="KW-0813">Transport</keyword>
<feature type="transmembrane region" description="Helical" evidence="9">
    <location>
        <begin position="130"/>
        <end position="153"/>
    </location>
</feature>
<accession>A0A9D2HJD8</accession>
<proteinExistence type="inferred from homology"/>
<dbReference type="InterPro" id="IPR007387">
    <property type="entry name" value="TRAP_DctQ"/>
</dbReference>
<evidence type="ECO:0000256" key="8">
    <source>
        <dbReference type="ARBA" id="ARBA00038436"/>
    </source>
</evidence>
<evidence type="ECO:0000259" key="10">
    <source>
        <dbReference type="Pfam" id="PF04290"/>
    </source>
</evidence>
<dbReference type="InterPro" id="IPR055348">
    <property type="entry name" value="DctQ"/>
</dbReference>
<gene>
    <name evidence="11" type="ORF">IAA07_08270</name>
</gene>
<keyword evidence="7 9" id="KW-0472">Membrane</keyword>
<evidence type="ECO:0000256" key="5">
    <source>
        <dbReference type="ARBA" id="ARBA00022692"/>
    </source>
</evidence>
<feature type="transmembrane region" description="Helical" evidence="9">
    <location>
        <begin position="12"/>
        <end position="35"/>
    </location>
</feature>
<evidence type="ECO:0000256" key="3">
    <source>
        <dbReference type="ARBA" id="ARBA00022475"/>
    </source>
</evidence>
<evidence type="ECO:0000256" key="9">
    <source>
        <dbReference type="SAM" id="Phobius"/>
    </source>
</evidence>
<feature type="transmembrane region" description="Helical" evidence="9">
    <location>
        <begin position="86"/>
        <end position="110"/>
    </location>
</feature>
<evidence type="ECO:0000256" key="1">
    <source>
        <dbReference type="ARBA" id="ARBA00004429"/>
    </source>
</evidence>
<reference evidence="11" key="2">
    <citation type="submission" date="2021-04" db="EMBL/GenBank/DDBJ databases">
        <authorList>
            <person name="Gilroy R."/>
        </authorList>
    </citation>
    <scope>NUCLEOTIDE SEQUENCE</scope>
    <source>
        <strain evidence="11">CHK178-16964</strain>
    </source>
</reference>
<dbReference type="Proteomes" id="UP000823900">
    <property type="component" value="Unassembled WGS sequence"/>
</dbReference>
<dbReference type="Pfam" id="PF04290">
    <property type="entry name" value="DctQ"/>
    <property type="match status" value="1"/>
</dbReference>
<evidence type="ECO:0000313" key="11">
    <source>
        <dbReference type="EMBL" id="HJA71554.1"/>
    </source>
</evidence>
<evidence type="ECO:0000256" key="2">
    <source>
        <dbReference type="ARBA" id="ARBA00022448"/>
    </source>
</evidence>
<comment type="similarity">
    <text evidence="8">Belongs to the TRAP transporter small permease family.</text>
</comment>
<dbReference type="AlphaFoldDB" id="A0A9D2HJD8"/>
<evidence type="ECO:0000313" key="12">
    <source>
        <dbReference type="Proteomes" id="UP000823900"/>
    </source>
</evidence>
<organism evidence="11 12">
    <name type="scientific">Candidatus Lachnoclostridium stercoravium</name>
    <dbReference type="NCBI Taxonomy" id="2838633"/>
    <lineage>
        <taxon>Bacteria</taxon>
        <taxon>Bacillati</taxon>
        <taxon>Bacillota</taxon>
        <taxon>Clostridia</taxon>
        <taxon>Lachnospirales</taxon>
        <taxon>Lachnospiraceae</taxon>
    </lineage>
</organism>
<feature type="domain" description="Tripartite ATP-independent periplasmic transporters DctQ component" evidence="10">
    <location>
        <begin position="24"/>
        <end position="150"/>
    </location>
</feature>
<comment type="caution">
    <text evidence="11">The sequence shown here is derived from an EMBL/GenBank/DDBJ whole genome shotgun (WGS) entry which is preliminary data.</text>
</comment>
<reference evidence="11" key="1">
    <citation type="journal article" date="2021" name="PeerJ">
        <title>Extensive microbial diversity within the chicken gut microbiome revealed by metagenomics and culture.</title>
        <authorList>
            <person name="Gilroy R."/>
            <person name="Ravi A."/>
            <person name="Getino M."/>
            <person name="Pursley I."/>
            <person name="Horton D.L."/>
            <person name="Alikhan N.F."/>
            <person name="Baker D."/>
            <person name="Gharbi K."/>
            <person name="Hall N."/>
            <person name="Watson M."/>
            <person name="Adriaenssens E.M."/>
            <person name="Foster-Nyarko E."/>
            <person name="Jarju S."/>
            <person name="Secka A."/>
            <person name="Antonio M."/>
            <person name="Oren A."/>
            <person name="Chaudhuri R.R."/>
            <person name="La Ragione R."/>
            <person name="Hildebrand F."/>
            <person name="Pallen M.J."/>
        </authorList>
    </citation>
    <scope>NUCLEOTIDE SEQUENCE</scope>
    <source>
        <strain evidence="11">CHK178-16964</strain>
    </source>
</reference>
<dbReference type="GO" id="GO:0022857">
    <property type="term" value="F:transmembrane transporter activity"/>
    <property type="evidence" value="ECO:0007669"/>
    <property type="project" value="TreeGrafter"/>
</dbReference>
<keyword evidence="4" id="KW-0997">Cell inner membrane</keyword>
<evidence type="ECO:0000256" key="7">
    <source>
        <dbReference type="ARBA" id="ARBA00023136"/>
    </source>
</evidence>
<dbReference type="GO" id="GO:0015740">
    <property type="term" value="P:C4-dicarboxylate transport"/>
    <property type="evidence" value="ECO:0007669"/>
    <property type="project" value="TreeGrafter"/>
</dbReference>
<keyword evidence="6 9" id="KW-1133">Transmembrane helix</keyword>
<keyword evidence="3" id="KW-1003">Cell membrane</keyword>
<dbReference type="PANTHER" id="PTHR35011">
    <property type="entry name" value="2,3-DIKETO-L-GULONATE TRAP TRANSPORTER SMALL PERMEASE PROTEIN YIAM"/>
    <property type="match status" value="1"/>
</dbReference>